<feature type="domain" description="Pre-mRNA 3'-end-processing endonuclease polyadenylation factor C-term" evidence="6">
    <location>
        <begin position="65"/>
        <end position="272"/>
    </location>
</feature>
<dbReference type="InterPro" id="IPR021718">
    <property type="entry name" value="CPSF73-100_C"/>
</dbReference>
<gene>
    <name evidence="8" type="primary">LOC107112818</name>
</gene>
<proteinExistence type="predicted"/>
<keyword evidence="5" id="KW-0539">Nucleus</keyword>
<dbReference type="GeneID" id="107112818"/>
<evidence type="ECO:0000313" key="7">
    <source>
        <dbReference type="Proteomes" id="UP000694871"/>
    </source>
</evidence>
<accession>A0ABM1K710</accession>
<evidence type="ECO:0000256" key="5">
    <source>
        <dbReference type="ARBA" id="ARBA00023242"/>
    </source>
</evidence>
<dbReference type="InterPro" id="IPR050698">
    <property type="entry name" value="MBL"/>
</dbReference>
<name>A0ABM1K710_GEKJA</name>
<evidence type="ECO:0000313" key="8">
    <source>
        <dbReference type="RefSeq" id="XP_015269497.1"/>
    </source>
</evidence>
<comment type="subcellular location">
    <subcellularLocation>
        <location evidence="1">Nucleus</location>
    </subcellularLocation>
</comment>
<keyword evidence="2" id="KW-0507">mRNA processing</keyword>
<feature type="non-terminal residue" evidence="8">
    <location>
        <position position="1"/>
    </location>
</feature>
<evidence type="ECO:0000256" key="1">
    <source>
        <dbReference type="ARBA" id="ARBA00004123"/>
    </source>
</evidence>
<dbReference type="Gene3D" id="3.40.50.10890">
    <property type="match status" value="1"/>
</dbReference>
<organism evidence="7 8">
    <name type="scientific">Gekko japonicus</name>
    <name type="common">Schlegel's Japanese gecko</name>
    <dbReference type="NCBI Taxonomy" id="146911"/>
    <lineage>
        <taxon>Eukaryota</taxon>
        <taxon>Metazoa</taxon>
        <taxon>Chordata</taxon>
        <taxon>Craniata</taxon>
        <taxon>Vertebrata</taxon>
        <taxon>Euteleostomi</taxon>
        <taxon>Lepidosauria</taxon>
        <taxon>Squamata</taxon>
        <taxon>Bifurcata</taxon>
        <taxon>Gekkota</taxon>
        <taxon>Gekkonidae</taxon>
        <taxon>Gekkoninae</taxon>
        <taxon>Gekko</taxon>
    </lineage>
</organism>
<dbReference type="Proteomes" id="UP000694871">
    <property type="component" value="Unplaced"/>
</dbReference>
<protein>
    <submittedName>
        <fullName evidence="8">Cleavage and polyadenylation specificity factor subunit 3-like</fullName>
    </submittedName>
</protein>
<evidence type="ECO:0000256" key="3">
    <source>
        <dbReference type="ARBA" id="ARBA00022722"/>
    </source>
</evidence>
<dbReference type="Pfam" id="PF11718">
    <property type="entry name" value="CPSF73-100_C"/>
    <property type="match status" value="1"/>
</dbReference>
<keyword evidence="3" id="KW-0540">Nuclease</keyword>
<evidence type="ECO:0000256" key="2">
    <source>
        <dbReference type="ARBA" id="ARBA00022664"/>
    </source>
</evidence>
<sequence>SMDHFDDIGPSVVMASPGMMQSGLSRELFESWCTDKRNGVIIAGYCVEGTLAKVMGSLADKKPEQGQRVSGILVKRNFNYHILAPCDLSNYTDLAMSTVTQTQAVPYTGSFILLYYQLQKLTSDVKEIEVQDKPAYKVFKAITVIQEPGMVVLEWVANPANDMYADTVTTVILEVQSNPKIHKSTVHKLPKKIDMDAYHKKMEIMLQDIFGEDCVSAKEDNIITVTVDGKSANLSLDTRTVDHEPGCEDDDETLREMVELAAQRLYDALTPVH</sequence>
<evidence type="ECO:0000256" key="4">
    <source>
        <dbReference type="ARBA" id="ARBA00022801"/>
    </source>
</evidence>
<dbReference type="PANTHER" id="PTHR11203:SF11">
    <property type="entry name" value="CLEAVAGE AND POLYADENYLATION SPECIFICITY FACTOR SUBUNIT 3"/>
    <property type="match status" value="1"/>
</dbReference>
<dbReference type="PANTHER" id="PTHR11203">
    <property type="entry name" value="CLEAVAGE AND POLYADENYLATION SPECIFICITY FACTOR FAMILY MEMBER"/>
    <property type="match status" value="1"/>
</dbReference>
<dbReference type="InterPro" id="IPR036866">
    <property type="entry name" value="RibonucZ/Hydroxyglut_hydro"/>
</dbReference>
<dbReference type="SMART" id="SM01098">
    <property type="entry name" value="CPSF73-100_C"/>
    <property type="match status" value="1"/>
</dbReference>
<keyword evidence="4" id="KW-0378">Hydrolase</keyword>
<keyword evidence="7" id="KW-1185">Reference proteome</keyword>
<dbReference type="RefSeq" id="XP_015269497.1">
    <property type="nucleotide sequence ID" value="XM_015414011.1"/>
</dbReference>
<dbReference type="Pfam" id="PF10996">
    <property type="entry name" value="Beta-Casp"/>
    <property type="match status" value="1"/>
</dbReference>
<evidence type="ECO:0000259" key="6">
    <source>
        <dbReference type="SMART" id="SM01098"/>
    </source>
</evidence>
<dbReference type="SUPFAM" id="SSF56281">
    <property type="entry name" value="Metallo-hydrolase/oxidoreductase"/>
    <property type="match status" value="1"/>
</dbReference>
<reference evidence="8" key="1">
    <citation type="submission" date="2025-08" db="UniProtKB">
        <authorList>
            <consortium name="RefSeq"/>
        </authorList>
    </citation>
    <scope>IDENTIFICATION</scope>
</reference>
<dbReference type="InterPro" id="IPR022712">
    <property type="entry name" value="Beta_Casp"/>
</dbReference>